<accession>T2KQD7</accession>
<dbReference type="EMBL" id="HG315671">
    <property type="protein sequence ID" value="CDF80671.1"/>
    <property type="molecule type" value="Genomic_DNA"/>
</dbReference>
<sequence>MFFFLNLFSLFIFCIKTFHSCIGYNSKHGLKTERFTTNPSCNTALNCFFSETGNINLPFASTLHSYVPINEFKTIFGDYILYLSNILKNIPLFTTIYHFVNKFLNTTNAQRILDTSKTSYILS</sequence>
<dbReference type="STRING" id="1347342.BN863_29590"/>
<reference evidence="1 2" key="1">
    <citation type="journal article" date="2013" name="Appl. Environ. Microbiol.">
        <title>The genome of the alga-associated marine flavobacterium Formosa agariphila KMM 3901T reveals a broad potential for degradation of algal polysaccharides.</title>
        <authorList>
            <person name="Mann A.J."/>
            <person name="Hahnke R.L."/>
            <person name="Huang S."/>
            <person name="Werner J."/>
            <person name="Xing P."/>
            <person name="Barbeyron T."/>
            <person name="Huettel B."/>
            <person name="Stueber K."/>
            <person name="Reinhardt R."/>
            <person name="Harder J."/>
            <person name="Gloeckner F.O."/>
            <person name="Amann R.I."/>
            <person name="Teeling H."/>
        </authorList>
    </citation>
    <scope>NUCLEOTIDE SEQUENCE [LARGE SCALE GENOMIC DNA]</scope>
    <source>
        <strain evidence="2">DSM 15362 / KCTC 12365 / LMG 23005 / KMM 3901</strain>
    </source>
</reference>
<dbReference type="HOGENOM" id="CLU_2011882_0_0_10"/>
<evidence type="ECO:0000313" key="2">
    <source>
        <dbReference type="Proteomes" id="UP000016160"/>
    </source>
</evidence>
<proteinExistence type="predicted"/>
<gene>
    <name evidence="1" type="ORF">BN863_29590</name>
</gene>
<dbReference type="PATRIC" id="fig|1347342.6.peg.2977"/>
<dbReference type="AlphaFoldDB" id="T2KQD7"/>
<evidence type="ECO:0000313" key="1">
    <source>
        <dbReference type="EMBL" id="CDF80671.1"/>
    </source>
</evidence>
<organism evidence="1 2">
    <name type="scientific">Formosa agariphila (strain DSM 15362 / KCTC 12365 / LMG 23005 / KMM 3901 / M-2Alg 35-1)</name>
    <dbReference type="NCBI Taxonomy" id="1347342"/>
    <lineage>
        <taxon>Bacteria</taxon>
        <taxon>Pseudomonadati</taxon>
        <taxon>Bacteroidota</taxon>
        <taxon>Flavobacteriia</taxon>
        <taxon>Flavobacteriales</taxon>
        <taxon>Flavobacteriaceae</taxon>
        <taxon>Formosa</taxon>
    </lineage>
</organism>
<name>T2KQD7_FORAG</name>
<dbReference type="Proteomes" id="UP000016160">
    <property type="component" value="Chromosome"/>
</dbReference>
<keyword evidence="2" id="KW-1185">Reference proteome</keyword>
<protein>
    <submittedName>
        <fullName evidence="1">Uncharacterized protein</fullName>
    </submittedName>
</protein>